<gene>
    <name evidence="1" type="ORF">COX47_03715</name>
</gene>
<dbReference type="EMBL" id="PCRE01000051">
    <property type="protein sequence ID" value="PIP14705.1"/>
    <property type="molecule type" value="Genomic_DNA"/>
</dbReference>
<comment type="caution">
    <text evidence="1">The sequence shown here is derived from an EMBL/GenBank/DDBJ whole genome shotgun (WGS) entry which is preliminary data.</text>
</comment>
<reference evidence="1 2" key="1">
    <citation type="submission" date="2017-09" db="EMBL/GenBank/DDBJ databases">
        <title>Depth-based differentiation of microbial function through sediment-hosted aquifers and enrichment of novel symbionts in the deep terrestrial subsurface.</title>
        <authorList>
            <person name="Probst A.J."/>
            <person name="Ladd B."/>
            <person name="Jarett J.K."/>
            <person name="Geller-Mcgrath D.E."/>
            <person name="Sieber C.M."/>
            <person name="Emerson J.B."/>
            <person name="Anantharaman K."/>
            <person name="Thomas B.C."/>
            <person name="Malmstrom R."/>
            <person name="Stieglmeier M."/>
            <person name="Klingl A."/>
            <person name="Woyke T."/>
            <person name="Ryan C.M."/>
            <person name="Banfield J.F."/>
        </authorList>
    </citation>
    <scope>NUCLEOTIDE SEQUENCE [LARGE SCALE GENOMIC DNA]</scope>
    <source>
        <strain evidence="1">CG23_combo_of_CG06-09_8_20_14_all_35_49</strain>
    </source>
</reference>
<organism evidence="1 2">
    <name type="scientific">Candidatus Roizmanbacteria bacterium CG23_combo_of_CG06-09_8_20_14_all_35_49</name>
    <dbReference type="NCBI Taxonomy" id="1974863"/>
    <lineage>
        <taxon>Bacteria</taxon>
        <taxon>Candidatus Roizmaniibacteriota</taxon>
    </lineage>
</organism>
<dbReference type="Proteomes" id="UP000231025">
    <property type="component" value="Unassembled WGS sequence"/>
</dbReference>
<evidence type="ECO:0000313" key="2">
    <source>
        <dbReference type="Proteomes" id="UP000231025"/>
    </source>
</evidence>
<accession>A0A2G9Y635</accession>
<protein>
    <submittedName>
        <fullName evidence="1">Uncharacterized protein</fullName>
    </submittedName>
</protein>
<sequence length="133" mass="16214">MEKKETKDVMEVLSNLRDIIDHKPSTLKMYEEIQMMKFKIRPLQGDVLAINLNNERFLETLWSLGKLDEFFQREYGKMSKKDQEIFIRYFDNFYKNLQQELNKIKLYNKKNPPRTSILEMEIFKEKLLKKKVN</sequence>
<dbReference type="AlphaFoldDB" id="A0A2G9Y635"/>
<name>A0A2G9Y635_9BACT</name>
<proteinExistence type="predicted"/>
<evidence type="ECO:0000313" key="1">
    <source>
        <dbReference type="EMBL" id="PIP14705.1"/>
    </source>
</evidence>